<evidence type="ECO:0000313" key="3">
    <source>
        <dbReference type="EMBL" id="MEZ0493871.1"/>
    </source>
</evidence>
<dbReference type="PANTHER" id="PTHR43433">
    <property type="entry name" value="HYDROLASE, ALPHA/BETA FOLD FAMILY PROTEIN"/>
    <property type="match status" value="1"/>
</dbReference>
<proteinExistence type="predicted"/>
<dbReference type="Proteomes" id="UP001566476">
    <property type="component" value="Unassembled WGS sequence"/>
</dbReference>
<dbReference type="InterPro" id="IPR050471">
    <property type="entry name" value="AB_hydrolase"/>
</dbReference>
<evidence type="ECO:0000256" key="1">
    <source>
        <dbReference type="SAM" id="MobiDB-lite"/>
    </source>
</evidence>
<sequence>MVTLTGEDVAGAALRPERSEVLGQPSPDARAPGTDRPGRRSAGVEALGVLARTLRDRDGGRVDRPLAGGGSFPLSWVRSGPADDVPVLFVPGGPGMATVLPYERLRATAAAHGVGSVMVEHRGTGLSREDSRGRDLSLGDVTVEAAADDLAAVLDHLRVERAVVHGSSYGTYLAQVFGVRHPGRVAAMVLDSPLLSVAGDLADVRAHRRRLLWDADTDLAAAVRSAPAPADEVAAVVPTVYEFAGPDALLRLLAARREGRLGTVWRQLAHLVDGEFEGRGVRHVTEPDLVAGIAFGQLGFGLPPDGGPLDPQVAFARVAADRPPYRGEPYDLPSLLPGFPWPTVVVSGERDLTTPRSTAERVAGLLPAGVLLDLPGLGHSAMDTHQRAAVLVAAAVRAGNARRLPALAERIAALPRRGASRWLGTAVRAAVRLGG</sequence>
<comment type="caution">
    <text evidence="3">The sequence shown here is derived from an EMBL/GenBank/DDBJ whole genome shotgun (WGS) entry which is preliminary data.</text>
</comment>
<organism evidence="3 4">
    <name type="scientific">Kineococcus mangrovi</name>
    <dbReference type="NCBI Taxonomy" id="1660183"/>
    <lineage>
        <taxon>Bacteria</taxon>
        <taxon>Bacillati</taxon>
        <taxon>Actinomycetota</taxon>
        <taxon>Actinomycetes</taxon>
        <taxon>Kineosporiales</taxon>
        <taxon>Kineosporiaceae</taxon>
        <taxon>Kineococcus</taxon>
    </lineage>
</organism>
<dbReference type="Pfam" id="PF00561">
    <property type="entry name" value="Abhydrolase_1"/>
    <property type="match status" value="1"/>
</dbReference>
<feature type="domain" description="AB hydrolase-1" evidence="2">
    <location>
        <begin position="86"/>
        <end position="219"/>
    </location>
</feature>
<dbReference type="InterPro" id="IPR029058">
    <property type="entry name" value="AB_hydrolase_fold"/>
</dbReference>
<keyword evidence="4" id="KW-1185">Reference proteome</keyword>
<dbReference type="EMBL" id="JBGGTQ010000008">
    <property type="protein sequence ID" value="MEZ0493871.1"/>
    <property type="molecule type" value="Genomic_DNA"/>
</dbReference>
<accession>A0ABV4I9B5</accession>
<protein>
    <submittedName>
        <fullName evidence="3">Alpha/beta hydrolase</fullName>
    </submittedName>
</protein>
<name>A0ABV4I9B5_9ACTN</name>
<gene>
    <name evidence="3" type="ORF">AB2L28_16665</name>
</gene>
<dbReference type="SUPFAM" id="SSF53474">
    <property type="entry name" value="alpha/beta-Hydrolases"/>
    <property type="match status" value="1"/>
</dbReference>
<dbReference type="RefSeq" id="WP_370720109.1">
    <property type="nucleotide sequence ID" value="NZ_JBGGTQ010000008.1"/>
</dbReference>
<dbReference type="GO" id="GO:0016787">
    <property type="term" value="F:hydrolase activity"/>
    <property type="evidence" value="ECO:0007669"/>
    <property type="project" value="UniProtKB-KW"/>
</dbReference>
<dbReference type="PANTHER" id="PTHR43433:SF5">
    <property type="entry name" value="AB HYDROLASE-1 DOMAIN-CONTAINING PROTEIN"/>
    <property type="match status" value="1"/>
</dbReference>
<evidence type="ECO:0000259" key="2">
    <source>
        <dbReference type="Pfam" id="PF00561"/>
    </source>
</evidence>
<keyword evidence="3" id="KW-0378">Hydrolase</keyword>
<dbReference type="InterPro" id="IPR000073">
    <property type="entry name" value="AB_hydrolase_1"/>
</dbReference>
<feature type="region of interest" description="Disordered" evidence="1">
    <location>
        <begin position="1"/>
        <end position="44"/>
    </location>
</feature>
<evidence type="ECO:0000313" key="4">
    <source>
        <dbReference type="Proteomes" id="UP001566476"/>
    </source>
</evidence>
<reference evidence="3 4" key="1">
    <citation type="submission" date="2024-07" db="EMBL/GenBank/DDBJ databases">
        <authorList>
            <person name="Thanompreechachai J."/>
            <person name="Duangmal K."/>
        </authorList>
    </citation>
    <scope>NUCLEOTIDE SEQUENCE [LARGE SCALE GENOMIC DNA]</scope>
    <source>
        <strain evidence="3 4">TBRC 1896</strain>
    </source>
</reference>
<dbReference type="Gene3D" id="3.40.50.1820">
    <property type="entry name" value="alpha/beta hydrolase"/>
    <property type="match status" value="1"/>
</dbReference>